<dbReference type="eggNOG" id="COG3819">
    <property type="taxonomic scope" value="Bacteria"/>
</dbReference>
<gene>
    <name evidence="2" type="ORF">GCWU000182_000654</name>
</gene>
<protein>
    <recommendedName>
        <fullName evidence="4">Permease</fullName>
    </recommendedName>
</protein>
<reference evidence="2" key="1">
    <citation type="submission" date="2013-06" db="EMBL/GenBank/DDBJ databases">
        <authorList>
            <person name="Weinstock G."/>
            <person name="Sodergren E."/>
            <person name="Clifton S."/>
            <person name="Fulton L."/>
            <person name="Fulton B."/>
            <person name="Courtney L."/>
            <person name="Fronick C."/>
            <person name="Harrison M."/>
            <person name="Strong C."/>
            <person name="Farmer C."/>
            <person name="Delahaunty K."/>
            <person name="Markovic C."/>
            <person name="Hall O."/>
            <person name="Minx P."/>
            <person name="Tomlinson C."/>
            <person name="Mitreva M."/>
            <person name="Nelson J."/>
            <person name="Hou S."/>
            <person name="Wollam A."/>
            <person name="Pepin K.H."/>
            <person name="Johnson M."/>
            <person name="Bhonagiri V."/>
            <person name="Nash W.E."/>
            <person name="Warren W."/>
            <person name="Chinwalla A."/>
            <person name="Mardis E.R."/>
            <person name="Wilson R.K."/>
        </authorList>
    </citation>
    <scope>NUCLEOTIDE SEQUENCE [LARGE SCALE GENOMIC DNA]</scope>
    <source>
        <strain evidence="2">ATCC 49176</strain>
    </source>
</reference>
<feature type="transmembrane region" description="Helical" evidence="1">
    <location>
        <begin position="161"/>
        <end position="180"/>
    </location>
</feature>
<feature type="transmembrane region" description="Helical" evidence="1">
    <location>
        <begin position="58"/>
        <end position="76"/>
    </location>
</feature>
<evidence type="ECO:0000313" key="3">
    <source>
        <dbReference type="Proteomes" id="UP000019050"/>
    </source>
</evidence>
<comment type="caution">
    <text evidence="2">The sequence shown here is derived from an EMBL/GenBank/DDBJ whole genome shotgun (WGS) entry which is preliminary data.</text>
</comment>
<dbReference type="GeneID" id="84816745"/>
<dbReference type="HOGENOM" id="CLU_099769_0_0_9"/>
<keyword evidence="1" id="KW-0812">Transmembrane</keyword>
<evidence type="ECO:0008006" key="4">
    <source>
        <dbReference type="Google" id="ProtNLM"/>
    </source>
</evidence>
<evidence type="ECO:0000256" key="1">
    <source>
        <dbReference type="SAM" id="Phobius"/>
    </source>
</evidence>
<organism evidence="2 3">
    <name type="scientific">Abiotrophia defectiva ATCC 49176</name>
    <dbReference type="NCBI Taxonomy" id="592010"/>
    <lineage>
        <taxon>Bacteria</taxon>
        <taxon>Bacillati</taxon>
        <taxon>Bacillota</taxon>
        <taxon>Bacilli</taxon>
        <taxon>Lactobacillales</taxon>
        <taxon>Aerococcaceae</taxon>
        <taxon>Abiotrophia</taxon>
    </lineage>
</organism>
<keyword evidence="1" id="KW-1133">Transmembrane helix</keyword>
<evidence type="ECO:0000313" key="2">
    <source>
        <dbReference type="EMBL" id="ESK65920.1"/>
    </source>
</evidence>
<keyword evidence="1" id="KW-0472">Membrane</keyword>
<proteinExistence type="predicted"/>
<name>W1Q3X0_ABIDE</name>
<accession>W1Q3X0</accession>
<dbReference type="Proteomes" id="UP000019050">
    <property type="component" value="Unassembled WGS sequence"/>
</dbReference>
<dbReference type="InterPro" id="IPR010374">
    <property type="entry name" value="DUF969"/>
</dbReference>
<feature type="transmembrane region" description="Helical" evidence="1">
    <location>
        <begin position="192"/>
        <end position="214"/>
    </location>
</feature>
<dbReference type="RefSeq" id="WP_023391305.1">
    <property type="nucleotide sequence ID" value="NZ_KI535340.1"/>
</dbReference>
<dbReference type="AlphaFoldDB" id="W1Q3X0"/>
<sequence length="224" mass="24504">MNWFILIGIVIIVLGFSLKLDTMAVLIVAALSTALVAGIHWQEALILLGENFVKNRLVTIFLIPIPMIAMVERFGLRQQAQHLISKLKGLTAPILLYTYVVIREVSLAFQIPLGGHVQFIRPLIYPMTEAAVREKCGEDLSDEEVDAIKGKCAAVENIANFYSQNIFVGSSGVLLIISTLTEAGYDVAATDVANTALTVGIASLIVVALYMAYWQQGLNRKGRK</sequence>
<dbReference type="Pfam" id="PF06149">
    <property type="entry name" value="DUF969"/>
    <property type="match status" value="1"/>
</dbReference>
<dbReference type="STRING" id="592010.GCWU000182_000654"/>
<dbReference type="EMBL" id="ACIN03000004">
    <property type="protein sequence ID" value="ESK65920.1"/>
    <property type="molecule type" value="Genomic_DNA"/>
</dbReference>
<keyword evidence="3" id="KW-1185">Reference proteome</keyword>
<dbReference type="OrthoDB" id="80065at2"/>